<dbReference type="PANTHER" id="PTHR47151:SF2">
    <property type="entry name" value="AMINO ACID BINDING PROTEIN"/>
    <property type="match status" value="1"/>
</dbReference>
<dbReference type="AlphaFoldDB" id="Q46RS8"/>
<dbReference type="SUPFAM" id="SSF53822">
    <property type="entry name" value="Periplasmic binding protein-like I"/>
    <property type="match status" value="1"/>
</dbReference>
<dbReference type="InterPro" id="IPR000709">
    <property type="entry name" value="Leu_Ile_Val-bd"/>
</dbReference>
<reference evidence="6" key="1">
    <citation type="submission" date="2005-08" db="EMBL/GenBank/DDBJ databases">
        <title>Complete sequence of chromosome 2 of Ralstonia eutropha JMP134.</title>
        <authorList>
            <person name="Copeland A."/>
            <person name="Lucas S."/>
            <person name="Lapidus A."/>
            <person name="Barry K."/>
            <person name="Detter J.C."/>
            <person name="Glavina T."/>
            <person name="Hammon N."/>
            <person name="Israni S."/>
            <person name="Pitluck S."/>
            <person name="Goltsman E."/>
            <person name="Martinez M."/>
            <person name="Schmutz J."/>
            <person name="Larimer F."/>
            <person name="Land M."/>
            <person name="Lykidis A."/>
            <person name="Richardson P."/>
        </authorList>
    </citation>
    <scope>NUCLEOTIDE SEQUENCE [LARGE SCALE GENOMIC DNA]</scope>
    <source>
        <strain evidence="6">JMP134</strain>
    </source>
</reference>
<name>Q46RS8_CUPPJ</name>
<dbReference type="EMBL" id="CP000091">
    <property type="protein sequence ID" value="AAZ64156.1"/>
    <property type="molecule type" value="Genomic_DNA"/>
</dbReference>
<dbReference type="OrthoDB" id="5469508at2"/>
<dbReference type="HOGENOM" id="CLU_027128_6_0_4"/>
<sequence>MIHFLRRLLVTSLSTLLLSVVCGQSYGQMVVKIGVSSPLTGINAANGKDIENGVRLAVEEANAQRIRLDGQEARFQLDSMDDQSDPRIGVQVAQKLVDDGVALVVGYYNSGVALPSSLVFARAGIPVILPAASNPAITRQGLKTVFRVIATDTQNSGTAGKYAVNDMKVQRIAVMDDRTAFGQGAVDEFRKAVIGAGGKIVLAEYTNDKVVDFSAPLTNIRAANADLLFFAGLDHQAALITKRMRELGMRTQFVGSGGIADSIFLNVAGPAGEGAMAWEYGRPVESLPQGKVFMQKFRKRFGSDSLIYAPFAYDATWAAINAIRQANSATSAEIVSALRATQYEGITGKIAFDPNGDLKNPMSTLYQVRGGRWVPVTTIGAD</sequence>
<dbReference type="PANTHER" id="PTHR47151">
    <property type="entry name" value="LEU/ILE/VAL-BINDING ABC TRANSPORTER SUBUNIT"/>
    <property type="match status" value="1"/>
</dbReference>
<protein>
    <submittedName>
        <fullName evidence="6">Amino acid/amide ABC transporter substrate-binding protein, HAAT family</fullName>
    </submittedName>
</protein>
<dbReference type="CDD" id="cd06342">
    <property type="entry name" value="PBP1_ABC_LIVBP-like"/>
    <property type="match status" value="1"/>
</dbReference>
<keyword evidence="4" id="KW-0029">Amino-acid transport</keyword>
<evidence type="ECO:0000256" key="2">
    <source>
        <dbReference type="ARBA" id="ARBA00022448"/>
    </source>
</evidence>
<keyword evidence="3" id="KW-0732">Signal</keyword>
<evidence type="ECO:0000256" key="1">
    <source>
        <dbReference type="ARBA" id="ARBA00010062"/>
    </source>
</evidence>
<comment type="similarity">
    <text evidence="1">Belongs to the leucine-binding protein family.</text>
</comment>
<organism evidence="6">
    <name type="scientific">Cupriavidus pinatubonensis (strain JMP 134 / LMG 1197)</name>
    <name type="common">Cupriavidus necator (strain JMP 134)</name>
    <dbReference type="NCBI Taxonomy" id="264198"/>
    <lineage>
        <taxon>Bacteria</taxon>
        <taxon>Pseudomonadati</taxon>
        <taxon>Pseudomonadota</taxon>
        <taxon>Betaproteobacteria</taxon>
        <taxon>Burkholderiales</taxon>
        <taxon>Burkholderiaceae</taxon>
        <taxon>Cupriavidus</taxon>
    </lineage>
</organism>
<dbReference type="PRINTS" id="PR00337">
    <property type="entry name" value="LEUILEVALBP"/>
</dbReference>
<dbReference type="Gene3D" id="3.40.50.2300">
    <property type="match status" value="2"/>
</dbReference>
<feature type="domain" description="Leucine-binding protein" evidence="5">
    <location>
        <begin position="31"/>
        <end position="369"/>
    </location>
</feature>
<accession>Q46RS8</accession>
<dbReference type="InterPro" id="IPR028082">
    <property type="entry name" value="Peripla_BP_I"/>
</dbReference>
<dbReference type="Pfam" id="PF13458">
    <property type="entry name" value="Peripla_BP_6"/>
    <property type="match status" value="1"/>
</dbReference>
<gene>
    <name evidence="6" type="ordered locus">Reut_B4808</name>
</gene>
<dbReference type="eggNOG" id="COG0683">
    <property type="taxonomic scope" value="Bacteria"/>
</dbReference>
<dbReference type="GO" id="GO:0006865">
    <property type="term" value="P:amino acid transport"/>
    <property type="evidence" value="ECO:0007669"/>
    <property type="project" value="UniProtKB-KW"/>
</dbReference>
<evidence type="ECO:0000256" key="3">
    <source>
        <dbReference type="ARBA" id="ARBA00022729"/>
    </source>
</evidence>
<evidence type="ECO:0000259" key="5">
    <source>
        <dbReference type="Pfam" id="PF13458"/>
    </source>
</evidence>
<keyword evidence="2" id="KW-0813">Transport</keyword>
<evidence type="ECO:0000313" key="6">
    <source>
        <dbReference type="EMBL" id="AAZ64156.1"/>
    </source>
</evidence>
<proteinExistence type="inferred from homology"/>
<dbReference type="InterPro" id="IPR028081">
    <property type="entry name" value="Leu-bd"/>
</dbReference>
<dbReference type="KEGG" id="reu:Reut_B4808"/>
<evidence type="ECO:0000256" key="4">
    <source>
        <dbReference type="ARBA" id="ARBA00022970"/>
    </source>
</evidence>
<dbReference type="STRING" id="264198.Reut_B4808"/>